<name>A0AAD3H825_9STRA</name>
<dbReference type="InterPro" id="IPR021067">
    <property type="entry name" value="Glycosyltransferase"/>
</dbReference>
<evidence type="ECO:0000256" key="2">
    <source>
        <dbReference type="SAM" id="Phobius"/>
    </source>
</evidence>
<feature type="compositionally biased region" description="Basic residues" evidence="1">
    <location>
        <begin position="16"/>
        <end position="25"/>
    </location>
</feature>
<dbReference type="Proteomes" id="UP001054902">
    <property type="component" value="Unassembled WGS sequence"/>
</dbReference>
<dbReference type="PANTHER" id="PTHR34496">
    <property type="entry name" value="GLCNAC TRANSFERASE-RELATED"/>
    <property type="match status" value="1"/>
</dbReference>
<dbReference type="EMBL" id="BLLK01000047">
    <property type="protein sequence ID" value="GFH54077.1"/>
    <property type="molecule type" value="Genomic_DNA"/>
</dbReference>
<sequence>MEGGSTSSSPKSSETRKKRIRKKTSKMNDTLSLSPNAKIQSTAISLIGCIFFLYMYGLTSSVLSLPDIRLDQGLLFSMNKKHAMNIFNENQDDDLEAAEEDNENADDKETNAVVDDKLGVPDSTWPVTSTNKEKDKWITLPHPGEASMSVTLPPFWSKPIHNNKLMTREQAMRVGTCIEPDENGNFQRGDKCPLHQRTIFVAIASYRDWQCKHTVTSIFHRAKYPERIRVAVVDQIVDGDDICDEPIHETCKTMPDQDICKYHSQIDVYTMDAPLAVGPVFARHIGHRQYRGEYYTMQSDAHVTFTQDWDVDIIEQQEATGDEMTVLTTYLTDIVDSIDEKTGKSLRHTRPIMCNTDYEGGPQGKHLRHLSQPERMPPPDLKMPQLQPWWAAGFSFSRGHFVVNVPYDFYQPMIFQGEEMSIGIRGYTIGYDYYAPQRSVCFHHYASLNPDRNKVPHFWENSSIYAGTGKKAMARLLGIVHMNPETPRTFWGHEEEDMYGIGGVRSPEKFYETFGIDVVAKKTEKKLCQFVEAGQMHRQFIPKLRPDGMGIDYTNISYKYKYRGG</sequence>
<feature type="compositionally biased region" description="Low complexity" evidence="1">
    <location>
        <begin position="1"/>
        <end position="12"/>
    </location>
</feature>
<evidence type="ECO:0000313" key="3">
    <source>
        <dbReference type="EMBL" id="GFH54077.1"/>
    </source>
</evidence>
<comment type="caution">
    <text evidence="3">The sequence shown here is derived from an EMBL/GenBank/DDBJ whole genome shotgun (WGS) entry which is preliminary data.</text>
</comment>
<proteinExistence type="predicted"/>
<protein>
    <submittedName>
        <fullName evidence="3">Uncharacterized protein</fullName>
    </submittedName>
</protein>
<accession>A0AAD3H825</accession>
<keyword evidence="2" id="KW-1133">Transmembrane helix</keyword>
<feature type="transmembrane region" description="Helical" evidence="2">
    <location>
        <begin position="43"/>
        <end position="65"/>
    </location>
</feature>
<keyword evidence="2" id="KW-0472">Membrane</keyword>
<keyword evidence="2" id="KW-0812">Transmembrane</keyword>
<keyword evidence="4" id="KW-1185">Reference proteome</keyword>
<organism evidence="3 4">
    <name type="scientific">Chaetoceros tenuissimus</name>
    <dbReference type="NCBI Taxonomy" id="426638"/>
    <lineage>
        <taxon>Eukaryota</taxon>
        <taxon>Sar</taxon>
        <taxon>Stramenopiles</taxon>
        <taxon>Ochrophyta</taxon>
        <taxon>Bacillariophyta</taxon>
        <taxon>Coscinodiscophyceae</taxon>
        <taxon>Chaetocerotophycidae</taxon>
        <taxon>Chaetocerotales</taxon>
        <taxon>Chaetocerotaceae</taxon>
        <taxon>Chaetoceros</taxon>
    </lineage>
</organism>
<dbReference type="AlphaFoldDB" id="A0AAD3H825"/>
<evidence type="ECO:0000313" key="4">
    <source>
        <dbReference type="Proteomes" id="UP001054902"/>
    </source>
</evidence>
<gene>
    <name evidence="3" type="ORF">CTEN210_10553</name>
</gene>
<dbReference type="PANTHER" id="PTHR34496:SF6">
    <property type="entry name" value="GLYCOSYLTRANSFERASE 2-LIKE DOMAIN-CONTAINING PROTEIN"/>
    <property type="match status" value="1"/>
</dbReference>
<feature type="region of interest" description="Disordered" evidence="1">
    <location>
        <begin position="1"/>
        <end position="31"/>
    </location>
</feature>
<reference evidence="3 4" key="1">
    <citation type="journal article" date="2021" name="Sci. Rep.">
        <title>The genome of the diatom Chaetoceros tenuissimus carries an ancient integrated fragment of an extant virus.</title>
        <authorList>
            <person name="Hongo Y."/>
            <person name="Kimura K."/>
            <person name="Takaki Y."/>
            <person name="Yoshida Y."/>
            <person name="Baba S."/>
            <person name="Kobayashi G."/>
            <person name="Nagasaki K."/>
            <person name="Hano T."/>
            <person name="Tomaru Y."/>
        </authorList>
    </citation>
    <scope>NUCLEOTIDE SEQUENCE [LARGE SCALE GENOMIC DNA]</scope>
    <source>
        <strain evidence="3 4">NIES-3715</strain>
    </source>
</reference>
<evidence type="ECO:0000256" key="1">
    <source>
        <dbReference type="SAM" id="MobiDB-lite"/>
    </source>
</evidence>
<dbReference type="Pfam" id="PF11397">
    <property type="entry name" value="GlcNAc"/>
    <property type="match status" value="2"/>
</dbReference>